<dbReference type="RefSeq" id="WP_380147982.1">
    <property type="nucleotide sequence ID" value="NZ_JBHUOR010000104.1"/>
</dbReference>
<feature type="signal peptide" evidence="1">
    <location>
        <begin position="1"/>
        <end position="25"/>
    </location>
</feature>
<dbReference type="EMBL" id="JBHUOR010000104">
    <property type="protein sequence ID" value="MFD2869179.1"/>
    <property type="molecule type" value="Genomic_DNA"/>
</dbReference>
<evidence type="ECO:0000313" key="4">
    <source>
        <dbReference type="Proteomes" id="UP001597568"/>
    </source>
</evidence>
<feature type="domain" description="SH3b" evidence="2">
    <location>
        <begin position="36"/>
        <end position="100"/>
    </location>
</feature>
<dbReference type="PANTHER" id="PTHR34408:SF1">
    <property type="entry name" value="GLYCOSYL HYDROLASE FAMILY 19 DOMAIN-CONTAINING PROTEIN HI_1415"/>
    <property type="match status" value="1"/>
</dbReference>
<name>A0ABW5Y2F1_9BACL</name>
<comment type="caution">
    <text evidence="3">The sequence shown here is derived from an EMBL/GenBank/DDBJ whole genome shotgun (WGS) entry which is preliminary data.</text>
</comment>
<protein>
    <submittedName>
        <fullName evidence="3">SH3 domain-containing protein</fullName>
    </submittedName>
</protein>
<keyword evidence="4" id="KW-1185">Reference proteome</keyword>
<dbReference type="InterPro" id="IPR052354">
    <property type="entry name" value="Cell_Wall_Dynamics_Protein"/>
</dbReference>
<dbReference type="SMART" id="SM00287">
    <property type="entry name" value="SH3b"/>
    <property type="match status" value="3"/>
</dbReference>
<feature type="chain" id="PRO_5046362361" evidence="1">
    <location>
        <begin position="26"/>
        <end position="235"/>
    </location>
</feature>
<proteinExistence type="predicted"/>
<dbReference type="Proteomes" id="UP001597568">
    <property type="component" value="Unassembled WGS sequence"/>
</dbReference>
<evidence type="ECO:0000256" key="1">
    <source>
        <dbReference type="SAM" id="SignalP"/>
    </source>
</evidence>
<dbReference type="Pfam" id="PF08239">
    <property type="entry name" value="SH3_3"/>
    <property type="match status" value="3"/>
</dbReference>
<keyword evidence="1" id="KW-0732">Signal</keyword>
<evidence type="ECO:0000259" key="2">
    <source>
        <dbReference type="PROSITE" id="PS51781"/>
    </source>
</evidence>
<dbReference type="InterPro" id="IPR003646">
    <property type="entry name" value="SH3-like_bac-type"/>
</dbReference>
<accession>A0ABW5Y2F1</accession>
<dbReference type="PANTHER" id="PTHR34408">
    <property type="entry name" value="FAMILY PROTEIN, PUTATIVE-RELATED"/>
    <property type="match status" value="1"/>
</dbReference>
<gene>
    <name evidence="3" type="ORF">ACFSY7_11810</name>
</gene>
<dbReference type="Gene3D" id="2.30.30.40">
    <property type="entry name" value="SH3 Domains"/>
    <property type="match status" value="3"/>
</dbReference>
<sequence length="235" mass="25496">MKSKLVKWTLAASLATSAFGLGAVASPSSNVEVAQAAYTMFSITDGVNVRSGPGTGYRVLGQLTFNDPISVISKYNSAWSKISYKGKTAYVSNSWIASQPNVQEYYTVNTGGANLNVRSGPGTSYSILFKKSGGSIAAMLNKTNSKWYRIWSGGSRVGYVSAAYLERLPAYSVQTEGVKLYLRTGPGSTYTKIRTLTDYEVLYAVNVESSRWFAVAYADGKIGYVNAKYLTPFPY</sequence>
<organism evidence="3 4">
    <name type="scientific">Kurthia populi</name>
    <dbReference type="NCBI Taxonomy" id="1562132"/>
    <lineage>
        <taxon>Bacteria</taxon>
        <taxon>Bacillati</taxon>
        <taxon>Bacillota</taxon>
        <taxon>Bacilli</taxon>
        <taxon>Bacillales</taxon>
        <taxon>Caryophanaceae</taxon>
        <taxon>Kurthia</taxon>
    </lineage>
</organism>
<dbReference type="PROSITE" id="PS51781">
    <property type="entry name" value="SH3B"/>
    <property type="match status" value="3"/>
</dbReference>
<reference evidence="4" key="1">
    <citation type="journal article" date="2019" name="Int. J. Syst. Evol. Microbiol.">
        <title>The Global Catalogue of Microorganisms (GCM) 10K type strain sequencing project: providing services to taxonomists for standard genome sequencing and annotation.</title>
        <authorList>
            <consortium name="The Broad Institute Genomics Platform"/>
            <consortium name="The Broad Institute Genome Sequencing Center for Infectious Disease"/>
            <person name="Wu L."/>
            <person name="Ma J."/>
        </authorList>
    </citation>
    <scope>NUCLEOTIDE SEQUENCE [LARGE SCALE GENOMIC DNA]</scope>
    <source>
        <strain evidence="4">KCTC 33522</strain>
    </source>
</reference>
<evidence type="ECO:0000313" key="3">
    <source>
        <dbReference type="EMBL" id="MFD2869179.1"/>
    </source>
</evidence>
<feature type="domain" description="SH3b" evidence="2">
    <location>
        <begin position="103"/>
        <end position="169"/>
    </location>
</feature>
<feature type="domain" description="SH3b" evidence="2">
    <location>
        <begin position="170"/>
        <end position="234"/>
    </location>
</feature>